<accession>A0A8D3WX11</accession>
<evidence type="ECO:0000313" key="2">
    <source>
        <dbReference type="EMBL" id="AEN88345.1"/>
    </source>
</evidence>
<dbReference type="Proteomes" id="UP000001283">
    <property type="component" value="Chromosome"/>
</dbReference>
<name>A0A8D3WX11_PRIMW</name>
<evidence type="ECO:0000313" key="3">
    <source>
        <dbReference type="Proteomes" id="UP000001283"/>
    </source>
</evidence>
<dbReference type="KEGG" id="bmh:BMWSH_1461"/>
<gene>
    <name evidence="2" type="ORF">BMWSH_1461</name>
</gene>
<dbReference type="EMBL" id="CP003017">
    <property type="protein sequence ID" value="AEN88345.1"/>
    <property type="molecule type" value="Genomic_DNA"/>
</dbReference>
<evidence type="ECO:0000256" key="1">
    <source>
        <dbReference type="SAM" id="MobiDB-lite"/>
    </source>
</evidence>
<protein>
    <submittedName>
        <fullName evidence="2">Extracellular esterase estB</fullName>
    </submittedName>
</protein>
<proteinExistence type="predicted"/>
<feature type="region of interest" description="Disordered" evidence="1">
    <location>
        <begin position="1"/>
        <end position="23"/>
    </location>
</feature>
<organism evidence="2 3">
    <name type="scientific">Priestia megaterium (strain WSH-002)</name>
    <name type="common">Bacillus megaterium</name>
    <dbReference type="NCBI Taxonomy" id="1006007"/>
    <lineage>
        <taxon>Bacteria</taxon>
        <taxon>Bacillati</taxon>
        <taxon>Bacillota</taxon>
        <taxon>Bacilli</taxon>
        <taxon>Bacillales</taxon>
        <taxon>Bacillaceae</taxon>
        <taxon>Priestia</taxon>
    </lineage>
</organism>
<dbReference type="AlphaFoldDB" id="A0A8D3WX11"/>
<sequence>MLSNSQVNGYIKEGLNGDGQNTN</sequence>
<reference evidence="2 3" key="1">
    <citation type="journal article" date="2011" name="J. Bacteriol.">
        <title>Complete genome sequence of the industrial strain Bacillus megaterium WSH-002.</title>
        <authorList>
            <person name="Liu L."/>
            <person name="Li Y."/>
            <person name="Zhang J."/>
            <person name="Zou W."/>
            <person name="Zhou Z."/>
            <person name="Liu J."/>
            <person name="Li X."/>
            <person name="Wang L."/>
            <person name="Chen J."/>
        </authorList>
    </citation>
    <scope>NUCLEOTIDE SEQUENCE [LARGE SCALE GENOMIC DNA]</scope>
    <source>
        <strain evidence="2 3">WSH-002</strain>
    </source>
</reference>